<reference evidence="2" key="1">
    <citation type="submission" date="2016-04" db="EMBL/GenBank/DDBJ databases">
        <title>Cephalotus genome sequencing.</title>
        <authorList>
            <person name="Fukushima K."/>
            <person name="Hasebe M."/>
            <person name="Fang X."/>
        </authorList>
    </citation>
    <scope>NUCLEOTIDE SEQUENCE [LARGE SCALE GENOMIC DNA]</scope>
    <source>
        <strain evidence="2">cv. St1</strain>
    </source>
</reference>
<evidence type="ECO:0000313" key="1">
    <source>
        <dbReference type="EMBL" id="GAV64716.1"/>
    </source>
</evidence>
<evidence type="ECO:0000313" key="2">
    <source>
        <dbReference type="Proteomes" id="UP000187406"/>
    </source>
</evidence>
<dbReference type="PANTHER" id="PTHR33116">
    <property type="entry name" value="REVERSE TRANSCRIPTASE ZINC-BINDING DOMAIN-CONTAINING PROTEIN-RELATED-RELATED"/>
    <property type="match status" value="1"/>
</dbReference>
<dbReference type="STRING" id="3775.A0A1Q3B9J7"/>
<accession>A0A1Q3B9J7</accession>
<proteinExistence type="predicted"/>
<dbReference type="OrthoDB" id="1734132at2759"/>
<protein>
    <recommendedName>
        <fullName evidence="3">Zf-RVT domain-containing protein</fullName>
    </recommendedName>
</protein>
<dbReference type="InParanoid" id="A0A1Q3B9J7"/>
<dbReference type="EMBL" id="BDDD01000363">
    <property type="protein sequence ID" value="GAV64716.1"/>
    <property type="molecule type" value="Genomic_DNA"/>
</dbReference>
<comment type="caution">
    <text evidence="1">The sequence shown here is derived from an EMBL/GenBank/DDBJ whole genome shotgun (WGS) entry which is preliminary data.</text>
</comment>
<dbReference type="Proteomes" id="UP000187406">
    <property type="component" value="Unassembled WGS sequence"/>
</dbReference>
<keyword evidence="2" id="KW-1185">Reference proteome</keyword>
<dbReference type="PANTHER" id="PTHR33116:SF80">
    <property type="entry name" value="REVERSE TRANSCRIPTASE ZINC-BINDING DOMAIN-CONTAINING PROTEIN"/>
    <property type="match status" value="1"/>
</dbReference>
<evidence type="ECO:0008006" key="3">
    <source>
        <dbReference type="Google" id="ProtNLM"/>
    </source>
</evidence>
<name>A0A1Q3B9J7_CEPFO</name>
<organism evidence="1 2">
    <name type="scientific">Cephalotus follicularis</name>
    <name type="common">Albany pitcher plant</name>
    <dbReference type="NCBI Taxonomy" id="3775"/>
    <lineage>
        <taxon>Eukaryota</taxon>
        <taxon>Viridiplantae</taxon>
        <taxon>Streptophyta</taxon>
        <taxon>Embryophyta</taxon>
        <taxon>Tracheophyta</taxon>
        <taxon>Spermatophyta</taxon>
        <taxon>Magnoliopsida</taxon>
        <taxon>eudicotyledons</taxon>
        <taxon>Gunneridae</taxon>
        <taxon>Pentapetalae</taxon>
        <taxon>rosids</taxon>
        <taxon>fabids</taxon>
        <taxon>Oxalidales</taxon>
        <taxon>Cephalotaceae</taxon>
        <taxon>Cephalotus</taxon>
    </lineage>
</organism>
<feature type="non-terminal residue" evidence="1">
    <location>
        <position position="311"/>
    </location>
</feature>
<dbReference type="AlphaFoldDB" id="A0A1Q3B9J7"/>
<gene>
    <name evidence="1" type="ORF">CFOL_v3_08232</name>
</gene>
<sequence>MLFFISGKKQSISSFCKQLQEYEEYSGQLVNRAKSCFVVSSKLTRQRSNLISTWSQFEGQSLPIKYLGIPLFKGRAQSCFFDDLVERISSRIQNWKSKLLSFGGKLTLIKSVLCSIPIHILSLLKVPKKVTNRIHKILANFLWSSQGNNRIHWISWRQICHPFVEGGLGIRDLDTVMQSLQSKFAWLFLQVTQIVRSKYGTWHHVLHKGIKPSSSHCWKAIAKHLPLISNNTRTIIRSGNSSFWKENWMGCSLWFPGCPLPLLSVKEALDIPPLLEVLLDSLQQEVAKSIKLIEGHDKLVFALAPSGICSS</sequence>